<evidence type="ECO:0000313" key="2">
    <source>
        <dbReference type="Proteomes" id="UP000193040"/>
    </source>
</evidence>
<proteinExistence type="predicted"/>
<name>A0A1X0Y9L7_MYCSI</name>
<organism evidence="1 2">
    <name type="scientific">Mycobacterium simiae</name>
    <name type="common">Mycobacterium habana</name>
    <dbReference type="NCBI Taxonomy" id="1784"/>
    <lineage>
        <taxon>Bacteria</taxon>
        <taxon>Bacillati</taxon>
        <taxon>Actinomycetota</taxon>
        <taxon>Actinomycetes</taxon>
        <taxon>Mycobacteriales</taxon>
        <taxon>Mycobacteriaceae</taxon>
        <taxon>Mycobacterium</taxon>
        <taxon>Mycobacterium simiae complex</taxon>
    </lineage>
</organism>
<comment type="caution">
    <text evidence="1">The sequence shown here is derived from an EMBL/GenBank/DDBJ whole genome shotgun (WGS) entry which is preliminary data.</text>
</comment>
<accession>A0A1X0Y9L7</accession>
<dbReference type="Proteomes" id="UP000193040">
    <property type="component" value="Unassembled WGS sequence"/>
</dbReference>
<protein>
    <submittedName>
        <fullName evidence="1">Uncharacterized protein</fullName>
    </submittedName>
</protein>
<gene>
    <name evidence="1" type="ORF">B5M45_08625</name>
</gene>
<dbReference type="EMBL" id="MZZM01000014">
    <property type="protein sequence ID" value="ORJ61789.1"/>
    <property type="molecule type" value="Genomic_DNA"/>
</dbReference>
<reference evidence="1 2" key="1">
    <citation type="submission" date="2017-03" db="EMBL/GenBank/DDBJ databases">
        <title>Genomic insights into Mycobacterium simiae human colonization.</title>
        <authorList>
            <person name="Steffani J.L."/>
            <person name="Brunck M.E."/>
            <person name="Cruz E."/>
            <person name="Montiel R."/>
            <person name="Barona F."/>
        </authorList>
    </citation>
    <scope>NUCLEOTIDE SEQUENCE [LARGE SCALE GENOMIC DNA]</scope>
    <source>
        <strain evidence="1 2">MsiGto</strain>
    </source>
</reference>
<dbReference type="AlphaFoldDB" id="A0A1X0Y9L7"/>
<keyword evidence="2" id="KW-1185">Reference proteome</keyword>
<evidence type="ECO:0000313" key="1">
    <source>
        <dbReference type="EMBL" id="ORJ61789.1"/>
    </source>
</evidence>
<sequence>MSCQVLGLPTAPAAIGAPFGGTPPGATAAAGGAFGGASDGAWPGGVPAAVGGITRSCHVFGVPREAAGSPGPAPAGAASAAPGGITRSCQVFGLPPGARFVAPCAAGAPPGADPPAFSGGVPTAAAIAAASS</sequence>